<evidence type="ECO:0000313" key="10">
    <source>
        <dbReference type="EMBL" id="MFC7202306.1"/>
    </source>
</evidence>
<dbReference type="GO" id="GO:0004640">
    <property type="term" value="F:phosphoribosylanthranilate isomerase activity"/>
    <property type="evidence" value="ECO:0007669"/>
    <property type="project" value="UniProtKB-UniRule"/>
</dbReference>
<dbReference type="EC" id="5.3.1.24" evidence="8"/>
<comment type="catalytic activity">
    <reaction evidence="1 8">
        <text>N-(5-phospho-beta-D-ribosyl)anthranilate = 1-(2-carboxyphenylamino)-1-deoxy-D-ribulose 5-phosphate</text>
        <dbReference type="Rhea" id="RHEA:21540"/>
        <dbReference type="ChEBI" id="CHEBI:18277"/>
        <dbReference type="ChEBI" id="CHEBI:58613"/>
        <dbReference type="EC" id="5.3.1.24"/>
    </reaction>
</comment>
<dbReference type="Proteomes" id="UP001596481">
    <property type="component" value="Unassembled WGS sequence"/>
</dbReference>
<keyword evidence="4 8" id="KW-0028">Amino-acid biosynthesis</keyword>
<comment type="caution">
    <text evidence="10">The sequence shown here is derived from an EMBL/GenBank/DDBJ whole genome shotgun (WGS) entry which is preliminary data.</text>
</comment>
<evidence type="ECO:0000256" key="4">
    <source>
        <dbReference type="ARBA" id="ARBA00022605"/>
    </source>
</evidence>
<evidence type="ECO:0000256" key="3">
    <source>
        <dbReference type="ARBA" id="ARBA00007571"/>
    </source>
</evidence>
<dbReference type="RefSeq" id="WP_390221606.1">
    <property type="nucleotide sequence ID" value="NZ_JBHTAA010000001.1"/>
</dbReference>
<dbReference type="PANTHER" id="PTHR42894:SF1">
    <property type="entry name" value="N-(5'-PHOSPHORIBOSYL)ANTHRANILATE ISOMERASE"/>
    <property type="match status" value="1"/>
</dbReference>
<dbReference type="PANTHER" id="PTHR42894">
    <property type="entry name" value="N-(5'-PHOSPHORIBOSYL)ANTHRANILATE ISOMERASE"/>
    <property type="match status" value="1"/>
</dbReference>
<dbReference type="EMBL" id="JBHTAA010000001">
    <property type="protein sequence ID" value="MFC7202306.1"/>
    <property type="molecule type" value="Genomic_DNA"/>
</dbReference>
<dbReference type="Gene3D" id="3.20.20.70">
    <property type="entry name" value="Aldolase class I"/>
    <property type="match status" value="1"/>
</dbReference>
<keyword evidence="5 8" id="KW-0822">Tryptophan biosynthesis</keyword>
<proteinExistence type="inferred from homology"/>
<evidence type="ECO:0000256" key="2">
    <source>
        <dbReference type="ARBA" id="ARBA00004664"/>
    </source>
</evidence>
<reference evidence="10 11" key="1">
    <citation type="journal article" date="2019" name="Int. J. Syst. Evol. Microbiol.">
        <title>The Global Catalogue of Microorganisms (GCM) 10K type strain sequencing project: providing services to taxonomists for standard genome sequencing and annotation.</title>
        <authorList>
            <consortium name="The Broad Institute Genomics Platform"/>
            <consortium name="The Broad Institute Genome Sequencing Center for Infectious Disease"/>
            <person name="Wu L."/>
            <person name="Ma J."/>
        </authorList>
    </citation>
    <scope>NUCLEOTIDE SEQUENCE [LARGE SCALE GENOMIC DNA]</scope>
    <source>
        <strain evidence="10 11">DSM 29988</strain>
    </source>
</reference>
<dbReference type="CDD" id="cd00405">
    <property type="entry name" value="PRAI"/>
    <property type="match status" value="1"/>
</dbReference>
<evidence type="ECO:0000259" key="9">
    <source>
        <dbReference type="Pfam" id="PF00697"/>
    </source>
</evidence>
<evidence type="ECO:0000256" key="5">
    <source>
        <dbReference type="ARBA" id="ARBA00022822"/>
    </source>
</evidence>
<evidence type="ECO:0000256" key="6">
    <source>
        <dbReference type="ARBA" id="ARBA00023141"/>
    </source>
</evidence>
<dbReference type="AlphaFoldDB" id="A0ABD5ZAX0"/>
<name>A0ABD5ZAX0_9EURY</name>
<evidence type="ECO:0000313" key="11">
    <source>
        <dbReference type="Proteomes" id="UP001596481"/>
    </source>
</evidence>
<evidence type="ECO:0000256" key="7">
    <source>
        <dbReference type="ARBA" id="ARBA00023235"/>
    </source>
</evidence>
<keyword evidence="6 8" id="KW-0057">Aromatic amino acid biosynthesis</keyword>
<comment type="pathway">
    <text evidence="2 8">Amino-acid biosynthesis; L-tryptophan biosynthesis; L-tryptophan from chorismate: step 3/5.</text>
</comment>
<organism evidence="10 11">
    <name type="scientific">Haloferax namakaokahaiae</name>
    <dbReference type="NCBI Taxonomy" id="1748331"/>
    <lineage>
        <taxon>Archaea</taxon>
        <taxon>Methanobacteriati</taxon>
        <taxon>Methanobacteriota</taxon>
        <taxon>Stenosarchaea group</taxon>
        <taxon>Halobacteria</taxon>
        <taxon>Halobacteriales</taxon>
        <taxon>Haloferacaceae</taxon>
        <taxon>Haloferax</taxon>
    </lineage>
</organism>
<sequence length="223" mass="23498">MVRVKVCGFTREEDLRAAETAGVDAVGVIADVPVETPREVSVERARELVAGVSPFVAATLVTMPDSVERALELVREVRPDILQLHADFTADELASIREEGVRVVPVVAATDLERAREVEAVADAILVDTPSESGAGGTGQTHDWDAARELVEAVEAPVILAGGLTPENVAEAIQTADPYGVDVASGVEREGGIKDHSSVVKFVSRARDASSKSNVFEDAGVFA</sequence>
<evidence type="ECO:0000256" key="1">
    <source>
        <dbReference type="ARBA" id="ARBA00001164"/>
    </source>
</evidence>
<feature type="domain" description="N-(5'phosphoribosyl) anthranilate isomerase (PRAI)" evidence="9">
    <location>
        <begin position="4"/>
        <end position="204"/>
    </location>
</feature>
<gene>
    <name evidence="8" type="primary">trpF</name>
    <name evidence="10" type="ORF">ACFQJC_02170</name>
</gene>
<dbReference type="InterPro" id="IPR044643">
    <property type="entry name" value="TrpF_fam"/>
</dbReference>
<dbReference type="InterPro" id="IPR011060">
    <property type="entry name" value="RibuloseP-bd_barrel"/>
</dbReference>
<evidence type="ECO:0000256" key="8">
    <source>
        <dbReference type="HAMAP-Rule" id="MF_00135"/>
    </source>
</evidence>
<dbReference type="InterPro" id="IPR013785">
    <property type="entry name" value="Aldolase_TIM"/>
</dbReference>
<dbReference type="InterPro" id="IPR001240">
    <property type="entry name" value="PRAI_dom"/>
</dbReference>
<dbReference type="HAMAP" id="MF_00135">
    <property type="entry name" value="PRAI"/>
    <property type="match status" value="1"/>
</dbReference>
<comment type="similarity">
    <text evidence="3 8">Belongs to the TrpF family.</text>
</comment>
<dbReference type="GO" id="GO:0000162">
    <property type="term" value="P:L-tryptophan biosynthetic process"/>
    <property type="evidence" value="ECO:0007669"/>
    <property type="project" value="UniProtKB-UniRule"/>
</dbReference>
<keyword evidence="11" id="KW-1185">Reference proteome</keyword>
<dbReference type="SUPFAM" id="SSF51366">
    <property type="entry name" value="Ribulose-phoshate binding barrel"/>
    <property type="match status" value="1"/>
</dbReference>
<protein>
    <recommendedName>
        <fullName evidence="8">N-(5'-phosphoribosyl)anthranilate isomerase</fullName>
        <shortName evidence="8">PRAI</shortName>
        <ecNumber evidence="8">5.3.1.24</ecNumber>
    </recommendedName>
</protein>
<dbReference type="Pfam" id="PF00697">
    <property type="entry name" value="PRAI"/>
    <property type="match status" value="1"/>
</dbReference>
<accession>A0ABD5ZAX0</accession>
<keyword evidence="7 8" id="KW-0413">Isomerase</keyword>